<dbReference type="InterPro" id="IPR000943">
    <property type="entry name" value="RNA_pol_sigma70"/>
</dbReference>
<dbReference type="PROSITE" id="PS00715">
    <property type="entry name" value="SIGMA70_1"/>
    <property type="match status" value="1"/>
</dbReference>
<dbReference type="PRINTS" id="PR00046">
    <property type="entry name" value="SIGMA70FCT"/>
</dbReference>
<name>A0A1I2TWT1_9CORY</name>
<sequence length="699" mass="74524">MTATGASGKAPAGEEAEKTTADTPATSTNVKKVAKKAVAKKTAKKAVKKAVRKATPKTSSTPAAEVTEATADAAAASAADKKVAAAADKAAAEEPATTTASTTAATGTAKKTTAKKVAKKAPAKKTARKVTKKAASTADSGKAEAATSSDATADAAAADNAEPTVSESAKKAAPAKKTAKKVAKKTARKVTKKAAPAKEAATEAAAVEAEAAEEAEKPAKKTPAKKAPAKKTARKVAKKAPAKASAKTAKDEEPILDPEAEAEEALATAAEALKRPAKKAPAKKSAKKASRPAAVKQAEPAALDDDDDDDPLIDSSVVIGEDDEEAGYSAVLTDDEDFAADDDADDVAPVADDDVEDEEDDEDDGSSVWDEDESAALRQARKDAELTASADSVRAYLKQIGKVALLNAEQEVSLAKRIEAGLYATYRMEQMEEAFANGDKDARLTPAVKRDLRAIARDGRKAKNHLLEANLRLVVSLAKRYTGRGMAFLDLIQEGNLGLIRAVEKFDYTKGYKFSTYATWWIRQAITRAMADQARTIRIPVHMVEVINKLGRIQRELLQDLGREPTPLELAKEMDITEEKVLEIQQYAREPISLDQTIGDEGDSQLGDFIEDSEAVVAVDAVSFTLLQDQLQDVLQTLSEREAGVVRLRFGLTDGMPRTLDEIGQVYGVTRERIRQIESKTMSKLRHPSRSQVLRDYLD</sequence>
<proteinExistence type="inferred from homology"/>
<evidence type="ECO:0000256" key="3">
    <source>
        <dbReference type="ARBA" id="ARBA00023125"/>
    </source>
</evidence>
<dbReference type="FunFam" id="1.10.10.10:FF:000004">
    <property type="entry name" value="RNA polymerase sigma factor SigA"/>
    <property type="match status" value="1"/>
</dbReference>
<feature type="compositionally biased region" description="Basic residues" evidence="6">
    <location>
        <begin position="173"/>
        <end position="192"/>
    </location>
</feature>
<dbReference type="PROSITE" id="PS00716">
    <property type="entry name" value="SIGMA70_2"/>
    <property type="match status" value="1"/>
</dbReference>
<feature type="compositionally biased region" description="Acidic residues" evidence="6">
    <location>
        <begin position="254"/>
        <end position="264"/>
    </location>
</feature>
<evidence type="ECO:0000256" key="6">
    <source>
        <dbReference type="SAM" id="MobiDB-lite"/>
    </source>
</evidence>
<feature type="compositionally biased region" description="Low complexity" evidence="6">
    <location>
        <begin position="56"/>
        <end position="111"/>
    </location>
</feature>
<feature type="domain" description="RNA polymerase sigma-70" evidence="8">
    <location>
        <begin position="659"/>
        <end position="685"/>
    </location>
</feature>
<feature type="compositionally biased region" description="Basic residues" evidence="6">
    <location>
        <begin position="275"/>
        <end position="290"/>
    </location>
</feature>
<dbReference type="Pfam" id="PF00140">
    <property type="entry name" value="Sigma70_r1_2"/>
    <property type="match status" value="1"/>
</dbReference>
<dbReference type="NCBIfam" id="NF004561">
    <property type="entry name" value="PRK05901.1-3"/>
    <property type="match status" value="1"/>
</dbReference>
<organism evidence="9 10">
    <name type="scientific">Corynebacterium spheniscorum</name>
    <dbReference type="NCBI Taxonomy" id="185761"/>
    <lineage>
        <taxon>Bacteria</taxon>
        <taxon>Bacillati</taxon>
        <taxon>Actinomycetota</taxon>
        <taxon>Actinomycetes</taxon>
        <taxon>Mycobacteriales</taxon>
        <taxon>Corynebacteriaceae</taxon>
        <taxon>Corynebacterium</taxon>
    </lineage>
</organism>
<feature type="compositionally biased region" description="Basic residues" evidence="6">
    <location>
        <begin position="112"/>
        <end position="132"/>
    </location>
</feature>
<dbReference type="AlphaFoldDB" id="A0A1I2TWT1"/>
<dbReference type="InterPro" id="IPR007630">
    <property type="entry name" value="RNA_pol_sigma70_r4"/>
</dbReference>
<gene>
    <name evidence="5" type="primary">sigA</name>
    <name evidence="9" type="ORF">SAMN05660282_01653</name>
</gene>
<feature type="region of interest" description="Sigma-70 factor domain-4" evidence="5">
    <location>
        <begin position="634"/>
        <end position="687"/>
    </location>
</feature>
<evidence type="ECO:0000259" key="7">
    <source>
        <dbReference type="PROSITE" id="PS00715"/>
    </source>
</evidence>
<dbReference type="EMBL" id="FOPJ01000010">
    <property type="protein sequence ID" value="SFG69304.1"/>
    <property type="molecule type" value="Genomic_DNA"/>
</dbReference>
<protein>
    <recommendedName>
        <fullName evidence="5">RNA polymerase sigma factor SigA</fullName>
    </recommendedName>
</protein>
<dbReference type="RefSeq" id="WP_223845891.1">
    <property type="nucleotide sequence ID" value="NZ_FOPJ01000010.1"/>
</dbReference>
<dbReference type="STRING" id="185761.SAMN05660282_01653"/>
<dbReference type="InterPro" id="IPR014284">
    <property type="entry name" value="RNA_pol_sigma-70_dom"/>
</dbReference>
<dbReference type="FunFam" id="1.10.10.10:FF:000002">
    <property type="entry name" value="RNA polymerase sigma factor SigA"/>
    <property type="match status" value="1"/>
</dbReference>
<dbReference type="Pfam" id="PF04542">
    <property type="entry name" value="Sigma70_r2"/>
    <property type="match status" value="1"/>
</dbReference>
<feature type="region of interest" description="Disordered" evidence="6">
    <location>
        <begin position="1"/>
        <end position="376"/>
    </location>
</feature>
<dbReference type="GO" id="GO:0016987">
    <property type="term" value="F:sigma factor activity"/>
    <property type="evidence" value="ECO:0007669"/>
    <property type="project" value="UniProtKB-UniRule"/>
</dbReference>
<comment type="subunit">
    <text evidence="5">Interacts transiently with the RNA polymerase catalytic core.</text>
</comment>
<dbReference type="GO" id="GO:0006352">
    <property type="term" value="P:DNA-templated transcription initiation"/>
    <property type="evidence" value="ECO:0007669"/>
    <property type="project" value="UniProtKB-UniRule"/>
</dbReference>
<comment type="function">
    <text evidence="5">Sigma factors are initiation factors that promote the attachment of RNA polymerase to specific initiation sites and are then released. This sigma factor is the primary sigma factor during exponential growth.</text>
</comment>
<dbReference type="Proteomes" id="UP000199065">
    <property type="component" value="Unassembled WGS sequence"/>
</dbReference>
<dbReference type="InterPro" id="IPR028630">
    <property type="entry name" value="Sigma70_RpoD"/>
</dbReference>
<dbReference type="Gene3D" id="1.10.10.10">
    <property type="entry name" value="Winged helix-like DNA-binding domain superfamily/Winged helix DNA-binding domain"/>
    <property type="match status" value="2"/>
</dbReference>
<evidence type="ECO:0000259" key="8">
    <source>
        <dbReference type="PROSITE" id="PS00716"/>
    </source>
</evidence>
<feature type="domain" description="RNA polymerase sigma-70" evidence="7">
    <location>
        <begin position="490"/>
        <end position="503"/>
    </location>
</feature>
<dbReference type="SUPFAM" id="SSF88946">
    <property type="entry name" value="Sigma2 domain of RNA polymerase sigma factors"/>
    <property type="match status" value="1"/>
</dbReference>
<reference evidence="9 10" key="1">
    <citation type="submission" date="2016-10" db="EMBL/GenBank/DDBJ databases">
        <authorList>
            <person name="de Groot N.N."/>
        </authorList>
    </citation>
    <scope>NUCLEOTIDE SEQUENCE [LARGE SCALE GENOMIC DNA]</scope>
    <source>
        <strain>J11</strain>
        <strain evidence="10">PG 39</strain>
    </source>
</reference>
<keyword evidence="4 5" id="KW-0804">Transcription</keyword>
<keyword evidence="2 5" id="KW-0731">Sigma factor</keyword>
<dbReference type="InterPro" id="IPR050239">
    <property type="entry name" value="Sigma-70_RNA_pol_init_factors"/>
</dbReference>
<dbReference type="Gene3D" id="1.10.601.10">
    <property type="entry name" value="RNA Polymerase Primary Sigma Factor"/>
    <property type="match status" value="2"/>
</dbReference>
<dbReference type="InterPro" id="IPR036388">
    <property type="entry name" value="WH-like_DNA-bd_sf"/>
</dbReference>
<dbReference type="InterPro" id="IPR012760">
    <property type="entry name" value="RNA_pol_sigma_RpoD_C"/>
</dbReference>
<feature type="compositionally biased region" description="Acidic residues" evidence="6">
    <location>
        <begin position="302"/>
        <end position="312"/>
    </location>
</feature>
<evidence type="ECO:0000256" key="4">
    <source>
        <dbReference type="ARBA" id="ARBA00023163"/>
    </source>
</evidence>
<feature type="region of interest" description="Sigma-70 factor domain-2" evidence="5">
    <location>
        <begin position="466"/>
        <end position="536"/>
    </location>
</feature>
<dbReference type="Pfam" id="PF04539">
    <property type="entry name" value="Sigma70_r3"/>
    <property type="match status" value="1"/>
</dbReference>
<feature type="compositionally biased region" description="Acidic residues" evidence="6">
    <location>
        <begin position="333"/>
        <end position="374"/>
    </location>
</feature>
<dbReference type="FunFam" id="1.10.601.10:FF:000001">
    <property type="entry name" value="RNA polymerase sigma factor SigA"/>
    <property type="match status" value="1"/>
</dbReference>
<feature type="DNA-binding region" description="H-T-H motif" evidence="5">
    <location>
        <begin position="660"/>
        <end position="679"/>
    </location>
</feature>
<dbReference type="NCBIfam" id="NF004560">
    <property type="entry name" value="PRK05901.1-1"/>
    <property type="match status" value="1"/>
</dbReference>
<feature type="compositionally biased region" description="Low complexity" evidence="6">
    <location>
        <begin position="133"/>
        <end position="162"/>
    </location>
</feature>
<dbReference type="InterPro" id="IPR013325">
    <property type="entry name" value="RNA_pol_sigma_r2"/>
</dbReference>
<dbReference type="FunFam" id="1.10.601.10:FF:000003">
    <property type="entry name" value="RNA polymerase sigma factor SigA"/>
    <property type="match status" value="1"/>
</dbReference>
<evidence type="ECO:0000313" key="10">
    <source>
        <dbReference type="Proteomes" id="UP000199065"/>
    </source>
</evidence>
<evidence type="ECO:0000256" key="2">
    <source>
        <dbReference type="ARBA" id="ARBA00023082"/>
    </source>
</evidence>
<dbReference type="HAMAP" id="MF_00963">
    <property type="entry name" value="Sigma70_RpoD_SigA"/>
    <property type="match status" value="1"/>
</dbReference>
<dbReference type="InterPro" id="IPR013324">
    <property type="entry name" value="RNA_pol_sigma_r3/r4-like"/>
</dbReference>
<evidence type="ECO:0000313" key="9">
    <source>
        <dbReference type="EMBL" id="SFG69304.1"/>
    </source>
</evidence>
<dbReference type="NCBIfam" id="TIGR02937">
    <property type="entry name" value="sigma70-ECF"/>
    <property type="match status" value="1"/>
</dbReference>
<dbReference type="NCBIfam" id="TIGR02393">
    <property type="entry name" value="RpoD_Cterm"/>
    <property type="match status" value="1"/>
</dbReference>
<dbReference type="NCBIfam" id="NF005920">
    <property type="entry name" value="PRK07921.1"/>
    <property type="match status" value="1"/>
</dbReference>
<feature type="region of interest" description="Sigma-70 factor domain-3" evidence="5">
    <location>
        <begin position="545"/>
        <end position="621"/>
    </location>
</feature>
<comment type="subcellular location">
    <subcellularLocation>
        <location evidence="5">Cytoplasm</location>
    </subcellularLocation>
</comment>
<dbReference type="Pfam" id="PF04545">
    <property type="entry name" value="Sigma70_r4"/>
    <property type="match status" value="1"/>
</dbReference>
<dbReference type="InterPro" id="IPR007627">
    <property type="entry name" value="RNA_pol_sigma70_r2"/>
</dbReference>
<evidence type="ECO:0000256" key="5">
    <source>
        <dbReference type="HAMAP-Rule" id="MF_00963"/>
    </source>
</evidence>
<dbReference type="InterPro" id="IPR007624">
    <property type="entry name" value="RNA_pol_sigma70_r3"/>
</dbReference>
<evidence type="ECO:0000256" key="1">
    <source>
        <dbReference type="ARBA" id="ARBA00023015"/>
    </source>
</evidence>
<feature type="compositionally biased region" description="Basic residues" evidence="6">
    <location>
        <begin position="220"/>
        <end position="241"/>
    </location>
</feature>
<comment type="similarity">
    <text evidence="5">Belongs to the sigma-70 factor family. RpoD/SigA subfamily.</text>
</comment>
<feature type="short sequence motif" description="Interaction with polymerase core subunit RpoC" evidence="5">
    <location>
        <begin position="490"/>
        <end position="493"/>
    </location>
</feature>
<dbReference type="InterPro" id="IPR009042">
    <property type="entry name" value="RNA_pol_sigma70_r1_2"/>
</dbReference>
<dbReference type="GO" id="GO:0003677">
    <property type="term" value="F:DNA binding"/>
    <property type="evidence" value="ECO:0007669"/>
    <property type="project" value="UniProtKB-UniRule"/>
</dbReference>
<dbReference type="PANTHER" id="PTHR30603">
    <property type="entry name" value="RNA POLYMERASE SIGMA FACTOR RPO"/>
    <property type="match status" value="1"/>
</dbReference>
<accession>A0A1I2TWT1</accession>
<keyword evidence="1 5" id="KW-0805">Transcription regulation</keyword>
<feature type="compositionally biased region" description="Basic residues" evidence="6">
    <location>
        <begin position="32"/>
        <end position="55"/>
    </location>
</feature>
<feature type="compositionally biased region" description="Low complexity" evidence="6">
    <location>
        <begin position="193"/>
        <end position="209"/>
    </location>
</feature>
<keyword evidence="3 5" id="KW-0238">DNA-binding</keyword>
<dbReference type="CDD" id="cd06171">
    <property type="entry name" value="Sigma70_r4"/>
    <property type="match status" value="1"/>
</dbReference>
<dbReference type="GO" id="GO:0005737">
    <property type="term" value="C:cytoplasm"/>
    <property type="evidence" value="ECO:0007669"/>
    <property type="project" value="UniProtKB-SubCell"/>
</dbReference>
<dbReference type="SUPFAM" id="SSF88659">
    <property type="entry name" value="Sigma3 and sigma4 domains of RNA polymerase sigma factors"/>
    <property type="match status" value="2"/>
</dbReference>
<keyword evidence="10" id="KW-1185">Reference proteome</keyword>
<keyword evidence="5" id="KW-0963">Cytoplasm</keyword>
<dbReference type="PANTHER" id="PTHR30603:SF59">
    <property type="entry name" value="RNA POLYMERASE PRINCIPAL SIGMA FACTOR HRDA"/>
    <property type="match status" value="1"/>
</dbReference>